<keyword evidence="2" id="KW-1185">Reference proteome</keyword>
<reference evidence="1 2" key="1">
    <citation type="submission" date="2016-10" db="EMBL/GenBank/DDBJ databases">
        <authorList>
            <person name="de Groot N.N."/>
        </authorList>
    </citation>
    <scope>NUCLEOTIDE SEQUENCE [LARGE SCALE GENOMIC DNA]</scope>
    <source>
        <strain evidence="1 2">DSM 43941</strain>
    </source>
</reference>
<accession>A0A1H1QSH1</accession>
<dbReference type="AlphaFoldDB" id="A0A1H1QSH1"/>
<dbReference type="OrthoDB" id="796912at2"/>
<protein>
    <submittedName>
        <fullName evidence="1">Uncharacterized protein</fullName>
    </submittedName>
</protein>
<gene>
    <name evidence="1" type="ORF">SAMN04489716_0373</name>
</gene>
<name>A0A1H1QSH1_9ACTN</name>
<evidence type="ECO:0000313" key="1">
    <source>
        <dbReference type="EMBL" id="SDS25829.1"/>
    </source>
</evidence>
<evidence type="ECO:0000313" key="2">
    <source>
        <dbReference type="Proteomes" id="UP000198688"/>
    </source>
</evidence>
<dbReference type="STRING" id="113562.SAMN04489716_0373"/>
<organism evidence="1 2">
    <name type="scientific">Actinoplanes derwentensis</name>
    <dbReference type="NCBI Taxonomy" id="113562"/>
    <lineage>
        <taxon>Bacteria</taxon>
        <taxon>Bacillati</taxon>
        <taxon>Actinomycetota</taxon>
        <taxon>Actinomycetes</taxon>
        <taxon>Micromonosporales</taxon>
        <taxon>Micromonosporaceae</taxon>
        <taxon>Actinoplanes</taxon>
    </lineage>
</organism>
<dbReference type="Proteomes" id="UP000198688">
    <property type="component" value="Chromosome I"/>
</dbReference>
<dbReference type="EMBL" id="LT629758">
    <property type="protein sequence ID" value="SDS25829.1"/>
    <property type="molecule type" value="Genomic_DNA"/>
</dbReference>
<dbReference type="RefSeq" id="WP_092541001.1">
    <property type="nucleotide sequence ID" value="NZ_BOMJ01000079.1"/>
</dbReference>
<proteinExistence type="predicted"/>
<sequence length="203" mass="21719">MTGQQRTLDAAAADARSPAWDVVWNDSCDQGFAFAGSERLLPWLARVCTDFTPTDRERPLVLAGFLALDADDRGRFTDEITALRLLTRQNLEFGASDARMFVYLQQAVLGLDGDETWGRSLDQLSDGEADVACPCCDGEQLISLDPGDSAVTPALTAPLATRLHAESLTAGFPEVASAVGLLFGHLDCPACGTPFDIPSALTR</sequence>